<evidence type="ECO:0000256" key="3">
    <source>
        <dbReference type="ARBA" id="ARBA00022597"/>
    </source>
</evidence>
<organism evidence="10 11">
    <name type="scientific">Yoonia sediminilitoris</name>
    <dbReference type="NCBI Taxonomy" id="1286148"/>
    <lineage>
        <taxon>Bacteria</taxon>
        <taxon>Pseudomonadati</taxon>
        <taxon>Pseudomonadota</taxon>
        <taxon>Alphaproteobacteria</taxon>
        <taxon>Rhodobacterales</taxon>
        <taxon>Paracoccaceae</taxon>
        <taxon>Yoonia</taxon>
    </lineage>
</organism>
<dbReference type="InterPro" id="IPR027417">
    <property type="entry name" value="P-loop_NTPase"/>
</dbReference>
<evidence type="ECO:0000256" key="2">
    <source>
        <dbReference type="ARBA" id="ARBA00022475"/>
    </source>
</evidence>
<dbReference type="GO" id="GO:0005524">
    <property type="term" value="F:ATP binding"/>
    <property type="evidence" value="ECO:0007669"/>
    <property type="project" value="UniProtKB-KW"/>
</dbReference>
<evidence type="ECO:0000256" key="5">
    <source>
        <dbReference type="ARBA" id="ARBA00022741"/>
    </source>
</evidence>
<dbReference type="AlphaFoldDB" id="A0A2T6K6R2"/>
<evidence type="ECO:0000313" key="10">
    <source>
        <dbReference type="EMBL" id="PUB10378.1"/>
    </source>
</evidence>
<dbReference type="InterPro" id="IPR050107">
    <property type="entry name" value="ABC_carbohydrate_import_ATPase"/>
</dbReference>
<keyword evidence="8" id="KW-0472">Membrane</keyword>
<feature type="domain" description="ABC transporter" evidence="9">
    <location>
        <begin position="8"/>
        <end position="242"/>
    </location>
</feature>
<evidence type="ECO:0000256" key="7">
    <source>
        <dbReference type="ARBA" id="ARBA00022967"/>
    </source>
</evidence>
<dbReference type="Pfam" id="PF00005">
    <property type="entry name" value="ABC_tran"/>
    <property type="match status" value="2"/>
</dbReference>
<dbReference type="EMBL" id="QBUD01000019">
    <property type="protein sequence ID" value="PUB10378.1"/>
    <property type="molecule type" value="Genomic_DNA"/>
</dbReference>
<dbReference type="RefSeq" id="WP_108388702.1">
    <property type="nucleotide sequence ID" value="NZ_QBUD01000019.1"/>
</dbReference>
<dbReference type="InterPro" id="IPR003439">
    <property type="entry name" value="ABC_transporter-like_ATP-bd"/>
</dbReference>
<keyword evidence="2" id="KW-1003">Cell membrane</keyword>
<dbReference type="PROSITE" id="PS00211">
    <property type="entry name" value="ABC_TRANSPORTER_1"/>
    <property type="match status" value="1"/>
</dbReference>
<dbReference type="PANTHER" id="PTHR43790">
    <property type="entry name" value="CARBOHYDRATE TRANSPORT ATP-BINDING PROTEIN MG119-RELATED"/>
    <property type="match status" value="1"/>
</dbReference>
<gene>
    <name evidence="10" type="ORF">C8N45_1195</name>
</gene>
<evidence type="ECO:0000259" key="9">
    <source>
        <dbReference type="PROSITE" id="PS50893"/>
    </source>
</evidence>
<keyword evidence="7" id="KW-1278">Translocase</keyword>
<keyword evidence="1" id="KW-0813">Transport</keyword>
<keyword evidence="5" id="KW-0547">Nucleotide-binding</keyword>
<evidence type="ECO:0000256" key="4">
    <source>
        <dbReference type="ARBA" id="ARBA00022737"/>
    </source>
</evidence>
<dbReference type="PANTHER" id="PTHR43790:SF3">
    <property type="entry name" value="D-ALLOSE IMPORT ATP-BINDING PROTEIN ALSA-RELATED"/>
    <property type="match status" value="1"/>
</dbReference>
<dbReference type="Proteomes" id="UP000244523">
    <property type="component" value="Unassembled WGS sequence"/>
</dbReference>
<evidence type="ECO:0000256" key="6">
    <source>
        <dbReference type="ARBA" id="ARBA00022840"/>
    </source>
</evidence>
<keyword evidence="6 10" id="KW-0067">ATP-binding</keyword>
<dbReference type="InterPro" id="IPR003593">
    <property type="entry name" value="AAA+_ATPase"/>
</dbReference>
<proteinExistence type="predicted"/>
<name>A0A2T6K6R2_9RHOB</name>
<comment type="caution">
    <text evidence="10">The sequence shown here is derived from an EMBL/GenBank/DDBJ whole genome shotgun (WGS) entry which is preliminary data.</text>
</comment>
<dbReference type="Gene3D" id="3.40.50.300">
    <property type="entry name" value="P-loop containing nucleotide triphosphate hydrolases"/>
    <property type="match status" value="2"/>
</dbReference>
<dbReference type="CDD" id="cd03216">
    <property type="entry name" value="ABC_Carb_Monos_I"/>
    <property type="match status" value="1"/>
</dbReference>
<evidence type="ECO:0000256" key="8">
    <source>
        <dbReference type="ARBA" id="ARBA00023136"/>
    </source>
</evidence>
<protein>
    <submittedName>
        <fullName evidence="10">Ribose transport system ATP-binding protein</fullName>
    </submittedName>
</protein>
<dbReference type="PROSITE" id="PS50893">
    <property type="entry name" value="ABC_TRANSPORTER_2"/>
    <property type="match status" value="2"/>
</dbReference>
<evidence type="ECO:0000313" key="11">
    <source>
        <dbReference type="Proteomes" id="UP000244523"/>
    </source>
</evidence>
<keyword evidence="4" id="KW-0677">Repeat</keyword>
<reference evidence="10 11" key="1">
    <citation type="submission" date="2018-04" db="EMBL/GenBank/DDBJ databases">
        <title>Genomic Encyclopedia of Archaeal and Bacterial Type Strains, Phase II (KMG-II): from individual species to whole genera.</title>
        <authorList>
            <person name="Goeker M."/>
        </authorList>
    </citation>
    <scope>NUCLEOTIDE SEQUENCE [LARGE SCALE GENOMIC DNA]</scope>
    <source>
        <strain evidence="10 11">DSM 29955</strain>
    </source>
</reference>
<dbReference type="SMART" id="SM00382">
    <property type="entry name" value="AAA"/>
    <property type="match status" value="2"/>
</dbReference>
<feature type="domain" description="ABC transporter" evidence="9">
    <location>
        <begin position="254"/>
        <end position="495"/>
    </location>
</feature>
<keyword evidence="3" id="KW-0762">Sugar transport</keyword>
<evidence type="ECO:0000256" key="1">
    <source>
        <dbReference type="ARBA" id="ARBA00022448"/>
    </source>
</evidence>
<sequence length="498" mass="53878">MTALSPRLQMQNIKKSFGPVQVLNGVSMDVMPGEIVALLGSNGAGKSTLMKILTANYSKNAGDIRVNDQLVDFQTPRDASRVGIRFLPQEISVFPELTIAENICMSAESTGPVNWSDMASRAELVLDDLGFGQLDPQTLVNDLPVAERRIIEIARALEGQADILVMDEPTASLSEQESEQIFIILRRLKERGTSIVYISHYLKEVFEISDRIVVLRDGLNSGEFDPHKAEVSEVVSAMLGKVSGSMFEDRPPLPEQSDVVLSCSGLTQPGVIENVCFELRTGEIMGVFGLIGSGVEVLGRLIFGAEGRPEAGSLMLNGAAYTPISPLKGKQAGIGFVTAERKTDGIMADMSVRENLVAAFQADFGGKMLTSPARENEHTTDWIDRLGIKTAGPEQAIRFLSGGNQQKVCVARWLNPKVKVLILEEPTRGVDVGARKDIYRQLVAFAREGLAILVLSSDVEEIAGLSDRSMVIDRGRIIETFEAGAAPSDLMSASAQPS</sequence>
<dbReference type="CDD" id="cd03215">
    <property type="entry name" value="ABC_Carb_Monos_II"/>
    <property type="match status" value="1"/>
</dbReference>
<dbReference type="GO" id="GO:0016887">
    <property type="term" value="F:ATP hydrolysis activity"/>
    <property type="evidence" value="ECO:0007669"/>
    <property type="project" value="InterPro"/>
</dbReference>
<accession>A0A2T6K6R2</accession>
<dbReference type="InterPro" id="IPR017871">
    <property type="entry name" value="ABC_transporter-like_CS"/>
</dbReference>
<dbReference type="OrthoDB" id="9805029at2"/>
<keyword evidence="11" id="KW-1185">Reference proteome</keyword>
<dbReference type="SUPFAM" id="SSF52540">
    <property type="entry name" value="P-loop containing nucleoside triphosphate hydrolases"/>
    <property type="match status" value="2"/>
</dbReference>